<feature type="compositionally biased region" description="Low complexity" evidence="5">
    <location>
        <begin position="26"/>
        <end position="37"/>
    </location>
</feature>
<evidence type="ECO:0000313" key="7">
    <source>
        <dbReference type="EMBL" id="SZX67470.1"/>
    </source>
</evidence>
<accession>A0A383VRF8</accession>
<evidence type="ECO:0000256" key="5">
    <source>
        <dbReference type="SAM" id="MobiDB-lite"/>
    </source>
</evidence>
<evidence type="ECO:0000256" key="4">
    <source>
        <dbReference type="ARBA" id="ARBA00023136"/>
    </source>
</evidence>
<feature type="transmembrane region" description="Helical" evidence="6">
    <location>
        <begin position="198"/>
        <end position="216"/>
    </location>
</feature>
<keyword evidence="9" id="KW-1185">Reference proteome</keyword>
<feature type="transmembrane region" description="Helical" evidence="6">
    <location>
        <begin position="295"/>
        <end position="314"/>
    </location>
</feature>
<evidence type="ECO:0000256" key="6">
    <source>
        <dbReference type="SAM" id="Phobius"/>
    </source>
</evidence>
<dbReference type="InterPro" id="IPR004752">
    <property type="entry name" value="AmpG_permease/AT-1"/>
</dbReference>
<evidence type="ECO:0000256" key="2">
    <source>
        <dbReference type="ARBA" id="ARBA00022692"/>
    </source>
</evidence>
<proteinExistence type="predicted"/>
<dbReference type="EMBL" id="FNXT01001297">
    <property type="protein sequence ID" value="SZX77866.1"/>
    <property type="molecule type" value="Genomic_DNA"/>
</dbReference>
<dbReference type="AlphaFoldDB" id="A0A383VRF8"/>
<feature type="region of interest" description="Disordered" evidence="5">
    <location>
        <begin position="325"/>
        <end position="350"/>
    </location>
</feature>
<keyword evidence="4 6" id="KW-0472">Membrane</keyword>
<protein>
    <submittedName>
        <fullName evidence="7">Uncharacterized protein</fullName>
    </submittedName>
</protein>
<keyword evidence="2 6" id="KW-0812">Transmembrane</keyword>
<reference evidence="7 9" key="1">
    <citation type="submission" date="2016-10" db="EMBL/GenBank/DDBJ databases">
        <authorList>
            <person name="Cai Z."/>
        </authorList>
    </citation>
    <scope>NUCLEOTIDE SEQUENCE [LARGE SCALE GENOMIC DNA]</scope>
</reference>
<evidence type="ECO:0000256" key="3">
    <source>
        <dbReference type="ARBA" id="ARBA00022989"/>
    </source>
</evidence>
<dbReference type="PANTHER" id="PTHR12778">
    <property type="entry name" value="SOLUTE CARRIER FAMILY 33 ACETYL-COA TRANSPORTER -RELATED"/>
    <property type="match status" value="1"/>
</dbReference>
<comment type="subcellular location">
    <subcellularLocation>
        <location evidence="1">Membrane</location>
        <topology evidence="1">Multi-pass membrane protein</topology>
    </subcellularLocation>
</comment>
<evidence type="ECO:0000313" key="8">
    <source>
        <dbReference type="EMBL" id="SZX77866.1"/>
    </source>
</evidence>
<dbReference type="GO" id="GO:0035348">
    <property type="term" value="P:acetyl-CoA transmembrane transport"/>
    <property type="evidence" value="ECO:0007669"/>
    <property type="project" value="InterPro"/>
</dbReference>
<dbReference type="SUPFAM" id="SSF103473">
    <property type="entry name" value="MFS general substrate transporter"/>
    <property type="match status" value="1"/>
</dbReference>
<feature type="transmembrane region" description="Helical" evidence="6">
    <location>
        <begin position="173"/>
        <end position="192"/>
    </location>
</feature>
<feature type="transmembrane region" description="Helical" evidence="6">
    <location>
        <begin position="782"/>
        <end position="804"/>
    </location>
</feature>
<dbReference type="EMBL" id="FNXT01000801">
    <property type="protein sequence ID" value="SZX67470.1"/>
    <property type="molecule type" value="Genomic_DNA"/>
</dbReference>
<evidence type="ECO:0000256" key="1">
    <source>
        <dbReference type="ARBA" id="ARBA00004141"/>
    </source>
</evidence>
<gene>
    <name evidence="8" type="ORF">BQ4739_LOCUS18204</name>
    <name evidence="7" type="ORF">BQ4739_LOCUS7861</name>
</gene>
<feature type="transmembrane region" description="Helical" evidence="6">
    <location>
        <begin position="502"/>
        <end position="528"/>
    </location>
</feature>
<dbReference type="InterPro" id="IPR024371">
    <property type="entry name" value="AcetylCoA_trans_1-like"/>
</dbReference>
<feature type="compositionally biased region" description="Basic residues" evidence="5">
    <location>
        <begin position="84"/>
        <end position="93"/>
    </location>
</feature>
<feature type="region of interest" description="Disordered" evidence="5">
    <location>
        <begin position="1"/>
        <end position="96"/>
    </location>
</feature>
<keyword evidence="3 6" id="KW-1133">Transmembrane helix</keyword>
<dbReference type="STRING" id="3088.A0A383VRF8"/>
<feature type="compositionally biased region" description="Low complexity" evidence="5">
    <location>
        <begin position="60"/>
        <end position="83"/>
    </location>
</feature>
<feature type="transmembrane region" description="Helical" evidence="6">
    <location>
        <begin position="540"/>
        <end position="561"/>
    </location>
</feature>
<dbReference type="PANTHER" id="PTHR12778:SF9">
    <property type="entry name" value="ACETYL-COENZYME A TRANSPORTER 1"/>
    <property type="match status" value="1"/>
</dbReference>
<feature type="transmembrane region" description="Helical" evidence="6">
    <location>
        <begin position="436"/>
        <end position="460"/>
    </location>
</feature>
<dbReference type="Gene3D" id="1.20.1250.20">
    <property type="entry name" value="MFS general substrate transporter like domains"/>
    <property type="match status" value="1"/>
</dbReference>
<evidence type="ECO:0000313" key="9">
    <source>
        <dbReference type="Proteomes" id="UP000256970"/>
    </source>
</evidence>
<dbReference type="GO" id="GO:0008521">
    <property type="term" value="F:acetyl-CoA transmembrane transporter activity"/>
    <property type="evidence" value="ECO:0007669"/>
    <property type="project" value="InterPro"/>
</dbReference>
<name>A0A383VRF8_TETOB</name>
<dbReference type="GO" id="GO:0016020">
    <property type="term" value="C:membrane"/>
    <property type="evidence" value="ECO:0007669"/>
    <property type="project" value="UniProtKB-SubCell"/>
</dbReference>
<feature type="transmembrane region" description="Helical" evidence="6">
    <location>
        <begin position="472"/>
        <end position="490"/>
    </location>
</feature>
<feature type="compositionally biased region" description="Basic residues" evidence="5">
    <location>
        <begin position="1"/>
        <end position="11"/>
    </location>
</feature>
<feature type="compositionally biased region" description="Low complexity" evidence="5">
    <location>
        <begin position="338"/>
        <end position="350"/>
    </location>
</feature>
<sequence length="825" mass="86412">MVTQPHKRHMRASLEIDFNGTHRTFPSEPCSSTSGSSSDDEGNINSSVPASPADIASTLQAAAEAAGAAAAPPHKQQQEQQQQHHQHHHHKHGEQRITPHEWANMALLVLLYAMQGIPLGLTMGAMPFLLQAKLSMTQMGVFSMAGYPYSFKLLWSPIVDSVYSAAFGRRKSWIVPVQLASAALLICGAGWIQQQYEAGAVVPLTVLFFFFVLLAATQDIAVDGWALTLLPPHHIEYASTCQTLGMNTGYFTSFTIFLALSNAEFCNKYIRGNSTLAGLLHLQPSHPEALVSLKGYIAFWGWAFTAVTLAIALFKQEEDHLADSAAAAADEADEKQQQKAGSAKSKSSSGSADAQCLLANGGAVAAAAAAAAADGGDDWGSRWREIRAAYVQLWEVVQLPAIWGLSALLLSYRLGVLPAESAASLKLLDKGVAKEALAALVLVQFPVELVSAVVAGRWASSHSPYQPFMAGYFVRLLMAVLLTALARAFPPGASSFMEHSSWFGALSAIGLVTSFSSTLMFTALGSFFNRISDPVMGGAYLTLLNTIANMGIILPKIWLFAAMDALTASSCRAGGLDGKVVAGLACPKKIRELAGSNACTDAGLRVSAGSGGAVVAGLACPKRSGSWLAATRAQTQVSGRSGSWPQWRGSLQAGLRAPAGSGGAVVAGLACPKKIRELAGSNACTDAGLRVSAGSGGAVVAGLACPKKIRELAGSNACTNAGVREIWLVVEMDALTASSCRAGGLNGKVVAGLACPKKIRELAGSNACTDGGHTCQLDSDGFYSVSFAMAALGLGLGLAFARLFPRLARLPLERWRAKHGSLKAA</sequence>
<dbReference type="InterPro" id="IPR036259">
    <property type="entry name" value="MFS_trans_sf"/>
</dbReference>
<dbReference type="Pfam" id="PF13000">
    <property type="entry name" value="Acatn"/>
    <property type="match status" value="2"/>
</dbReference>
<organism evidence="7 9">
    <name type="scientific">Tetradesmus obliquus</name>
    <name type="common">Green alga</name>
    <name type="synonym">Acutodesmus obliquus</name>
    <dbReference type="NCBI Taxonomy" id="3088"/>
    <lineage>
        <taxon>Eukaryota</taxon>
        <taxon>Viridiplantae</taxon>
        <taxon>Chlorophyta</taxon>
        <taxon>core chlorophytes</taxon>
        <taxon>Chlorophyceae</taxon>
        <taxon>CS clade</taxon>
        <taxon>Sphaeropleales</taxon>
        <taxon>Scenedesmaceae</taxon>
        <taxon>Tetradesmus</taxon>
    </lineage>
</organism>
<feature type="transmembrane region" description="Helical" evidence="6">
    <location>
        <begin position="105"/>
        <end position="129"/>
    </location>
</feature>
<dbReference type="Proteomes" id="UP000256970">
    <property type="component" value="Unassembled WGS sequence"/>
</dbReference>